<evidence type="ECO:0000313" key="4">
    <source>
        <dbReference type="Proteomes" id="UP000574276"/>
    </source>
</evidence>
<accession>A0A839K0F7</accession>
<dbReference type="Gene3D" id="2.70.70.10">
    <property type="entry name" value="Glucose Permease (Domain IIA)"/>
    <property type="match status" value="1"/>
</dbReference>
<dbReference type="PANTHER" id="PTHR21666:SF289">
    <property type="entry name" value="L-ALA--D-GLU ENDOPEPTIDASE"/>
    <property type="match status" value="1"/>
</dbReference>
<sequence length="368" mass="42892">MVGHFKAKHIILCELIVLCILASAIIKQNIDKEAAAFASMYDKEKEYIKWVNFDVTCKALEQAYKADVESQTEEVKLNWIELLACLGNKYGGDFSRYKDKHLKELVDKLKSKEETIESITENMKYYDYYYEAYNAVLGGMVGKYKIEVPDDTVPGGKRWEEKYGLKVFLPIAKYYPFSHFDDFGVSRSYGFKRKHLGHDMMGQVGTPIISVESGIVEALGWNQYGGWRIGIRSFDKKRYYYYAHLRKNFPYNKSLQVGSIVQAGDVIGYLGRTGYSSSENANNIQTPHLHFGLQLIFDESQKEGMNEIWIDCYDLILFLSRNRCETVKDPETKEYHRVYQYIDPIAEHYINHSIYKYNDAEFEIHIYE</sequence>
<proteinExistence type="predicted"/>
<evidence type="ECO:0000259" key="2">
    <source>
        <dbReference type="Pfam" id="PF01551"/>
    </source>
</evidence>
<comment type="caution">
    <text evidence="3">The sequence shown here is derived from an EMBL/GenBank/DDBJ whole genome shotgun (WGS) entry which is preliminary data.</text>
</comment>
<gene>
    <name evidence="3" type="ORF">H0486_09640</name>
</gene>
<organism evidence="3 4">
    <name type="scientific">Variimorphobacter saccharofermentans</name>
    <dbReference type="NCBI Taxonomy" id="2755051"/>
    <lineage>
        <taxon>Bacteria</taxon>
        <taxon>Bacillati</taxon>
        <taxon>Bacillota</taxon>
        <taxon>Clostridia</taxon>
        <taxon>Lachnospirales</taxon>
        <taxon>Lachnospiraceae</taxon>
        <taxon>Variimorphobacter</taxon>
    </lineage>
</organism>
<dbReference type="Proteomes" id="UP000574276">
    <property type="component" value="Unassembled WGS sequence"/>
</dbReference>
<name>A0A839K0F7_9FIRM</name>
<dbReference type="CDD" id="cd12797">
    <property type="entry name" value="M23_peptidase"/>
    <property type="match status" value="1"/>
</dbReference>
<keyword evidence="1" id="KW-0732">Signal</keyword>
<keyword evidence="4" id="KW-1185">Reference proteome</keyword>
<dbReference type="RefSeq" id="WP_228352819.1">
    <property type="nucleotide sequence ID" value="NZ_JACEGA010000001.1"/>
</dbReference>
<evidence type="ECO:0000313" key="3">
    <source>
        <dbReference type="EMBL" id="MBB2183140.1"/>
    </source>
</evidence>
<dbReference type="SUPFAM" id="SSF51261">
    <property type="entry name" value="Duplicated hybrid motif"/>
    <property type="match status" value="1"/>
</dbReference>
<dbReference type="EMBL" id="JACEGA010000001">
    <property type="protein sequence ID" value="MBB2183140.1"/>
    <property type="molecule type" value="Genomic_DNA"/>
</dbReference>
<dbReference type="Pfam" id="PF01551">
    <property type="entry name" value="Peptidase_M23"/>
    <property type="match status" value="1"/>
</dbReference>
<dbReference type="InterPro" id="IPR011055">
    <property type="entry name" value="Dup_hybrid_motif"/>
</dbReference>
<dbReference type="AlphaFoldDB" id="A0A839K0F7"/>
<evidence type="ECO:0000256" key="1">
    <source>
        <dbReference type="ARBA" id="ARBA00022729"/>
    </source>
</evidence>
<reference evidence="3 4" key="1">
    <citation type="submission" date="2020-07" db="EMBL/GenBank/DDBJ databases">
        <title>Characterization and genome sequencing of isolate MD1, a novel member within the family Lachnospiraceae.</title>
        <authorList>
            <person name="Rettenmaier R."/>
            <person name="Di Bello L."/>
            <person name="Zinser C."/>
            <person name="Scheitz K."/>
            <person name="Liebl W."/>
            <person name="Zverlov V."/>
        </authorList>
    </citation>
    <scope>NUCLEOTIDE SEQUENCE [LARGE SCALE GENOMIC DNA]</scope>
    <source>
        <strain evidence="3 4">MD1</strain>
    </source>
</reference>
<protein>
    <submittedName>
        <fullName evidence="3">M23 family metallopeptidase</fullName>
    </submittedName>
</protein>
<feature type="domain" description="M23ase beta-sheet core" evidence="2">
    <location>
        <begin position="194"/>
        <end position="294"/>
    </location>
</feature>
<dbReference type="GO" id="GO:0004222">
    <property type="term" value="F:metalloendopeptidase activity"/>
    <property type="evidence" value="ECO:0007669"/>
    <property type="project" value="TreeGrafter"/>
</dbReference>
<dbReference type="PANTHER" id="PTHR21666">
    <property type="entry name" value="PEPTIDASE-RELATED"/>
    <property type="match status" value="1"/>
</dbReference>
<dbReference type="InterPro" id="IPR050570">
    <property type="entry name" value="Cell_wall_metabolism_enzyme"/>
</dbReference>
<dbReference type="InterPro" id="IPR016047">
    <property type="entry name" value="M23ase_b-sheet_dom"/>
</dbReference>